<evidence type="ECO:0000256" key="2">
    <source>
        <dbReference type="ARBA" id="ARBA00022448"/>
    </source>
</evidence>
<accession>A0A7G9RSX7</accession>
<dbReference type="PANTHER" id="PTHR33376">
    <property type="match status" value="1"/>
</dbReference>
<dbReference type="Proteomes" id="UP000515811">
    <property type="component" value="Chromosome"/>
</dbReference>
<dbReference type="InterPro" id="IPR038404">
    <property type="entry name" value="TRAP_DctP_sf"/>
</dbReference>
<comment type="similarity">
    <text evidence="1">Belongs to the bacterial solute-binding protein 7 family.</text>
</comment>
<protein>
    <submittedName>
        <fullName evidence="4">TRAP transporter substrate-binding protein DctP</fullName>
    </submittedName>
</protein>
<dbReference type="RefSeq" id="WP_187599303.1">
    <property type="nucleotide sequence ID" value="NZ_CP060714.1"/>
</dbReference>
<dbReference type="GO" id="GO:0055085">
    <property type="term" value="P:transmembrane transport"/>
    <property type="evidence" value="ECO:0007669"/>
    <property type="project" value="InterPro"/>
</dbReference>
<keyword evidence="3" id="KW-0732">Signal</keyword>
<evidence type="ECO:0000256" key="1">
    <source>
        <dbReference type="ARBA" id="ARBA00009023"/>
    </source>
</evidence>
<dbReference type="EMBL" id="CP060714">
    <property type="protein sequence ID" value="QNN58702.1"/>
    <property type="molecule type" value="Genomic_DNA"/>
</dbReference>
<dbReference type="KEGG" id="drg:H9K76_07765"/>
<proteinExistence type="inferred from homology"/>
<evidence type="ECO:0000256" key="3">
    <source>
        <dbReference type="ARBA" id="ARBA00022729"/>
    </source>
</evidence>
<name>A0A7G9RSX7_9BURK</name>
<keyword evidence="5" id="KW-1185">Reference proteome</keyword>
<keyword evidence="2" id="KW-0813">Transport</keyword>
<dbReference type="InterPro" id="IPR018389">
    <property type="entry name" value="DctP_fam"/>
</dbReference>
<dbReference type="NCBIfam" id="NF037995">
    <property type="entry name" value="TRAP_S1"/>
    <property type="match status" value="1"/>
</dbReference>
<evidence type="ECO:0000313" key="5">
    <source>
        <dbReference type="Proteomes" id="UP000515811"/>
    </source>
</evidence>
<dbReference type="PANTHER" id="PTHR33376:SF7">
    <property type="entry name" value="C4-DICARBOXYLATE-BINDING PROTEIN DCTB"/>
    <property type="match status" value="1"/>
</dbReference>
<sequence>MIQRRQLLQAGACAAAIGMPALALGQAKYRAEYRLSLVVGAGTNWHFAAERFANLVREKTQGRLNFKLYPGSSLVQGQQDRELTALRQGVIDVLVGTTVNWSGTVKDFALFNLPGLMPNDRAVDAVLASDALNKDFYEVIRRSGMEPLASGEYGPIQVINSKRRVALPNDIKGLKIRVVATPMQQQVMSAMHANPTTMTFADAQPALASGAIDGLTLTLEQFAAYKLSSLGQKYITYWNQSNELIHFLVANPIWKTWSEQDQKLVREAAQEAGKELTRRVRETVAANEQLVARQGVDIYKPTAQEQVLWNDATREVYQRWKQQINAPLVSKFEQVVAQAPKS</sequence>
<organism evidence="4 5">
    <name type="scientific">Diaphorobacter ruginosibacter</name>
    <dbReference type="NCBI Taxonomy" id="1715720"/>
    <lineage>
        <taxon>Bacteria</taxon>
        <taxon>Pseudomonadati</taxon>
        <taxon>Pseudomonadota</taxon>
        <taxon>Betaproteobacteria</taxon>
        <taxon>Burkholderiales</taxon>
        <taxon>Comamonadaceae</taxon>
        <taxon>Diaphorobacter</taxon>
    </lineage>
</organism>
<dbReference type="AlphaFoldDB" id="A0A7G9RSX7"/>
<gene>
    <name evidence="4" type="primary">dctP</name>
    <name evidence="4" type="ORF">H9K76_07765</name>
</gene>
<evidence type="ECO:0000313" key="4">
    <source>
        <dbReference type="EMBL" id="QNN58702.1"/>
    </source>
</evidence>
<dbReference type="Pfam" id="PF03480">
    <property type="entry name" value="DctP"/>
    <property type="match status" value="1"/>
</dbReference>
<reference evidence="4 5" key="1">
    <citation type="submission" date="2020-08" db="EMBL/GenBank/DDBJ databases">
        <title>Genome sequence of Diaphorobacter ruginosibacter DSM 27467T.</title>
        <authorList>
            <person name="Hyun D.-W."/>
            <person name="Bae J.-W."/>
        </authorList>
    </citation>
    <scope>NUCLEOTIDE SEQUENCE [LARGE SCALE GENOMIC DNA]</scope>
    <source>
        <strain evidence="4 5">DSM 27467</strain>
    </source>
</reference>
<dbReference type="Gene3D" id="3.40.190.170">
    <property type="entry name" value="Bacterial extracellular solute-binding protein, family 7"/>
    <property type="match status" value="1"/>
</dbReference>